<reference evidence="6 7" key="1">
    <citation type="submission" date="2020-05" db="EMBL/GenBank/DDBJ databases">
        <title>Identification and distribution of gene clusters putatively required for synthesis of sphingolipid metabolism inhibitors in phylogenetically diverse species of the filamentous fungus Fusarium.</title>
        <authorList>
            <person name="Kim H.-S."/>
            <person name="Busman M."/>
            <person name="Brown D.W."/>
            <person name="Divon H."/>
            <person name="Uhlig S."/>
            <person name="Proctor R.H."/>
        </authorList>
    </citation>
    <scope>NUCLEOTIDE SEQUENCE [LARGE SCALE GENOMIC DNA]</scope>
    <source>
        <strain evidence="6 7">NRRL 20693</strain>
    </source>
</reference>
<accession>A0A8H5X0A0</accession>
<comment type="caution">
    <text evidence="6">The sequence shown here is derived from an EMBL/GenBank/DDBJ whole genome shotgun (WGS) entry which is preliminary data.</text>
</comment>
<keyword evidence="7" id="KW-1185">Reference proteome</keyword>
<dbReference type="Proteomes" id="UP000567885">
    <property type="component" value="Unassembled WGS sequence"/>
</dbReference>
<dbReference type="PANTHER" id="PTHR31001">
    <property type="entry name" value="UNCHARACTERIZED TRANSCRIPTIONAL REGULATORY PROTEIN"/>
    <property type="match status" value="1"/>
</dbReference>
<dbReference type="GO" id="GO:0000981">
    <property type="term" value="F:DNA-binding transcription factor activity, RNA polymerase II-specific"/>
    <property type="evidence" value="ECO:0007669"/>
    <property type="project" value="InterPro"/>
</dbReference>
<evidence type="ECO:0000256" key="4">
    <source>
        <dbReference type="SAM" id="MobiDB-lite"/>
    </source>
</evidence>
<sequence>MPEESRNSSTEGLSPPDAQLRSACTECHRRKQKCNRQWPCNNCQKRKVADQCRFKDDSKASPGEDAWAASLDVKRKRDMQGSDGESDDDVGDVLEAIGYTRLHLLSKLDQDSGSTKASEQYYLDPKTSPQLRRALDVLPPRHIVGKSTSFTPFIVLISRSTDSLVQSFLDVVNFYYYIVYPPNFSKEYSLWWDDYTKDRPCGVQWTCLLLMVCACSVQHVDSQLGARVESEVGASVKDLTQRYHDAARELHSVIPVGYGHIFTVQYLLHSCYWFKAEARFAECWQVLGAVVREAQMINLHKKPVSQLPGFELEMKRRLWCIVDSWDWLVSSLLARPMLIDRAECDIGLPSLTLEDYPASPMLHLKLQSELVGLIFKRFGPPKVLEKAEDIRDYQGILEGFMKTFPAEYALDHPNTPDHENLPWIALHRHYMHTCTLSIALGPFRGYMAKSMTKSSSSSIDLEFRQTGIDYALRLMDAVHRFFEYVWTRDTTFHFVPFCIFDTAALLCSVIIHAEDGNVPRRQEVTGAISKAFSTLKKLRTATNTAKAPYDVLRRLIKKLPSSSGMLVSDAHKKRRFDPPSGNQGSIPIAPVPSSTPVIDSSMIARAQVPMTARHVQELPPQAQYRNYLNPAAEYSNTVQAGEQPYTTYSQNVPNPDFHNYTYTPQQQTHHIPASSAPSWNGEINNQSHMQNLTTGPPPVDLGFQAISDAELGDLAMLWNWQSLDLGFTSNPIYQERSPIQ</sequence>
<protein>
    <submittedName>
        <fullName evidence="6">Transcriptional regulatory</fullName>
    </submittedName>
</protein>
<proteinExistence type="predicted"/>
<dbReference type="GO" id="GO:0005634">
    <property type="term" value="C:nucleus"/>
    <property type="evidence" value="ECO:0007669"/>
    <property type="project" value="UniProtKB-SubCell"/>
</dbReference>
<dbReference type="PROSITE" id="PS50048">
    <property type="entry name" value="ZN2_CY6_FUNGAL_2"/>
    <property type="match status" value="1"/>
</dbReference>
<keyword evidence="3" id="KW-0539">Nucleus</keyword>
<evidence type="ECO:0000313" key="6">
    <source>
        <dbReference type="EMBL" id="KAF5678631.1"/>
    </source>
</evidence>
<dbReference type="InterPro" id="IPR001138">
    <property type="entry name" value="Zn2Cys6_DnaBD"/>
</dbReference>
<dbReference type="Gene3D" id="4.10.240.10">
    <property type="entry name" value="Zn(2)-C6 fungal-type DNA-binding domain"/>
    <property type="match status" value="1"/>
</dbReference>
<feature type="compositionally biased region" description="Polar residues" evidence="4">
    <location>
        <begin position="660"/>
        <end position="673"/>
    </location>
</feature>
<dbReference type="GO" id="GO:0006351">
    <property type="term" value="P:DNA-templated transcription"/>
    <property type="evidence" value="ECO:0007669"/>
    <property type="project" value="InterPro"/>
</dbReference>
<feature type="region of interest" description="Disordered" evidence="4">
    <location>
        <begin position="645"/>
        <end position="673"/>
    </location>
</feature>
<evidence type="ECO:0000259" key="5">
    <source>
        <dbReference type="PROSITE" id="PS50048"/>
    </source>
</evidence>
<dbReference type="OrthoDB" id="5344325at2759"/>
<keyword evidence="2" id="KW-0479">Metal-binding</keyword>
<evidence type="ECO:0000256" key="2">
    <source>
        <dbReference type="ARBA" id="ARBA00022723"/>
    </source>
</evidence>
<organism evidence="6 7">
    <name type="scientific">Fusarium heterosporum</name>
    <dbReference type="NCBI Taxonomy" id="42747"/>
    <lineage>
        <taxon>Eukaryota</taxon>
        <taxon>Fungi</taxon>
        <taxon>Dikarya</taxon>
        <taxon>Ascomycota</taxon>
        <taxon>Pezizomycotina</taxon>
        <taxon>Sordariomycetes</taxon>
        <taxon>Hypocreomycetidae</taxon>
        <taxon>Hypocreales</taxon>
        <taxon>Nectriaceae</taxon>
        <taxon>Fusarium</taxon>
        <taxon>Fusarium heterosporum species complex</taxon>
    </lineage>
</organism>
<comment type="subcellular location">
    <subcellularLocation>
        <location evidence="1">Nucleus</location>
    </subcellularLocation>
</comment>
<dbReference type="InterPro" id="IPR007219">
    <property type="entry name" value="XnlR_reg_dom"/>
</dbReference>
<feature type="region of interest" description="Disordered" evidence="4">
    <location>
        <begin position="1"/>
        <end position="20"/>
    </location>
</feature>
<dbReference type="CDD" id="cd00067">
    <property type="entry name" value="GAL4"/>
    <property type="match status" value="1"/>
</dbReference>
<dbReference type="SUPFAM" id="SSF57701">
    <property type="entry name" value="Zn2/Cys6 DNA-binding domain"/>
    <property type="match status" value="1"/>
</dbReference>
<dbReference type="PROSITE" id="PS00463">
    <property type="entry name" value="ZN2_CY6_FUNGAL_1"/>
    <property type="match status" value="1"/>
</dbReference>
<dbReference type="EMBL" id="JAAGWQ010000017">
    <property type="protein sequence ID" value="KAF5678631.1"/>
    <property type="molecule type" value="Genomic_DNA"/>
</dbReference>
<dbReference type="AlphaFoldDB" id="A0A8H5X0A0"/>
<evidence type="ECO:0000313" key="7">
    <source>
        <dbReference type="Proteomes" id="UP000567885"/>
    </source>
</evidence>
<dbReference type="PANTHER" id="PTHR31001:SF84">
    <property type="entry name" value="FUNGAL SPECIFIC TRANSCRIPTION FACTOR"/>
    <property type="match status" value="1"/>
</dbReference>
<feature type="region of interest" description="Disordered" evidence="4">
    <location>
        <begin position="566"/>
        <end position="592"/>
    </location>
</feature>
<evidence type="ECO:0000256" key="1">
    <source>
        <dbReference type="ARBA" id="ARBA00004123"/>
    </source>
</evidence>
<dbReference type="Pfam" id="PF04082">
    <property type="entry name" value="Fungal_trans"/>
    <property type="match status" value="1"/>
</dbReference>
<dbReference type="GO" id="GO:0008270">
    <property type="term" value="F:zinc ion binding"/>
    <property type="evidence" value="ECO:0007669"/>
    <property type="project" value="InterPro"/>
</dbReference>
<dbReference type="SMART" id="SM00066">
    <property type="entry name" value="GAL4"/>
    <property type="match status" value="1"/>
</dbReference>
<dbReference type="GO" id="GO:0003677">
    <property type="term" value="F:DNA binding"/>
    <property type="evidence" value="ECO:0007669"/>
    <property type="project" value="InterPro"/>
</dbReference>
<dbReference type="CDD" id="cd12148">
    <property type="entry name" value="fungal_TF_MHR"/>
    <property type="match status" value="1"/>
</dbReference>
<gene>
    <name evidence="6" type="ORF">FHETE_1183</name>
</gene>
<feature type="domain" description="Zn(2)-C6 fungal-type" evidence="5">
    <location>
        <begin position="23"/>
        <end position="54"/>
    </location>
</feature>
<dbReference type="SMART" id="SM00906">
    <property type="entry name" value="Fungal_trans"/>
    <property type="match status" value="1"/>
</dbReference>
<name>A0A8H5X0A0_FUSHE</name>
<evidence type="ECO:0000256" key="3">
    <source>
        <dbReference type="ARBA" id="ARBA00023242"/>
    </source>
</evidence>
<dbReference type="InterPro" id="IPR050613">
    <property type="entry name" value="Sec_Metabolite_Reg"/>
</dbReference>
<dbReference type="Pfam" id="PF00172">
    <property type="entry name" value="Zn_clus"/>
    <property type="match status" value="1"/>
</dbReference>
<dbReference type="InterPro" id="IPR036864">
    <property type="entry name" value="Zn2-C6_fun-type_DNA-bd_sf"/>
</dbReference>